<dbReference type="Proteomes" id="UP000316806">
    <property type="component" value="Chromosome"/>
</dbReference>
<evidence type="ECO:0000313" key="3">
    <source>
        <dbReference type="Proteomes" id="UP000316806"/>
    </source>
</evidence>
<evidence type="ECO:0000256" key="1">
    <source>
        <dbReference type="SAM" id="SignalP"/>
    </source>
</evidence>
<accession>A0A516RLL0</accession>
<feature type="signal peptide" evidence="1">
    <location>
        <begin position="1"/>
        <end position="17"/>
    </location>
</feature>
<dbReference type="Gene3D" id="1.10.101.10">
    <property type="entry name" value="PGBD-like superfamily/PGBD"/>
    <property type="match status" value="1"/>
</dbReference>
<dbReference type="InterPro" id="IPR036366">
    <property type="entry name" value="PGBDSf"/>
</dbReference>
<reference evidence="2 3" key="1">
    <citation type="journal article" date="2019" name="J. Ind. Microbiol. Biotechnol.">
        <title>The complete genomic sequence of Streptomyces spectabilis NRRL-2792 and identification of secondary metabolite biosynthetic gene clusters.</title>
        <authorList>
            <person name="Sinha A."/>
            <person name="Phillips-Salemka S."/>
            <person name="Niraula T.A."/>
            <person name="Short K.A."/>
            <person name="Niraula N.P."/>
        </authorList>
    </citation>
    <scope>NUCLEOTIDE SEQUENCE [LARGE SCALE GENOMIC DNA]</scope>
    <source>
        <strain evidence="2 3">NRRL 2792</strain>
    </source>
</reference>
<sequence>MLVAAVTAAAGAGLALAGTAPLATAAAPRVIDGSGYAYNDWGEEGTLSIDSHSTVSDATALWQTVLYADGAKWRDAGGELHTFRKADITGRFEERTESATYWWQRHEDLEEVNGVVGKETFGAADNSLSGPEPNGKVLFLGYRHDVAFKRIRGAYYVKVSGQWRKAAYKSFD</sequence>
<name>A0A516RLL0_STRST</name>
<organism evidence="2 3">
    <name type="scientific">Streptomyces spectabilis</name>
    <dbReference type="NCBI Taxonomy" id="68270"/>
    <lineage>
        <taxon>Bacteria</taxon>
        <taxon>Bacillati</taxon>
        <taxon>Actinomycetota</taxon>
        <taxon>Actinomycetes</taxon>
        <taxon>Kitasatosporales</taxon>
        <taxon>Streptomycetaceae</taxon>
        <taxon>Streptomyces</taxon>
    </lineage>
</organism>
<gene>
    <name evidence="2" type="ORF">FH965_24085</name>
</gene>
<protein>
    <submittedName>
        <fullName evidence="2">Uncharacterized protein</fullName>
    </submittedName>
</protein>
<evidence type="ECO:0000313" key="2">
    <source>
        <dbReference type="EMBL" id="QDQ16519.1"/>
    </source>
</evidence>
<dbReference type="EMBL" id="CP040916">
    <property type="protein sequence ID" value="QDQ16519.1"/>
    <property type="molecule type" value="Genomic_DNA"/>
</dbReference>
<dbReference type="AlphaFoldDB" id="A0A516RLL0"/>
<feature type="chain" id="PRO_5038786750" evidence="1">
    <location>
        <begin position="18"/>
        <end position="172"/>
    </location>
</feature>
<keyword evidence="1" id="KW-0732">Signal</keyword>
<proteinExistence type="predicted"/>